<organism evidence="2 3">
    <name type="scientific">Dryococelus australis</name>
    <dbReference type="NCBI Taxonomy" id="614101"/>
    <lineage>
        <taxon>Eukaryota</taxon>
        <taxon>Metazoa</taxon>
        <taxon>Ecdysozoa</taxon>
        <taxon>Arthropoda</taxon>
        <taxon>Hexapoda</taxon>
        <taxon>Insecta</taxon>
        <taxon>Pterygota</taxon>
        <taxon>Neoptera</taxon>
        <taxon>Polyneoptera</taxon>
        <taxon>Phasmatodea</taxon>
        <taxon>Verophasmatodea</taxon>
        <taxon>Anareolatae</taxon>
        <taxon>Phasmatidae</taxon>
        <taxon>Eurycanthinae</taxon>
        <taxon>Dryococelus</taxon>
    </lineage>
</organism>
<evidence type="ECO:0008006" key="4">
    <source>
        <dbReference type="Google" id="ProtNLM"/>
    </source>
</evidence>
<name>A0ABQ9IK33_9NEOP</name>
<keyword evidence="3" id="KW-1185">Reference proteome</keyword>
<reference evidence="2 3" key="1">
    <citation type="submission" date="2023-02" db="EMBL/GenBank/DDBJ databases">
        <title>LHISI_Scaffold_Assembly.</title>
        <authorList>
            <person name="Stuart O.P."/>
            <person name="Cleave R."/>
            <person name="Magrath M.J.L."/>
            <person name="Mikheyev A.S."/>
        </authorList>
    </citation>
    <scope>NUCLEOTIDE SEQUENCE [LARGE SCALE GENOMIC DNA]</scope>
    <source>
        <strain evidence="2">Daus_M_001</strain>
        <tissue evidence="2">Leg muscle</tissue>
    </source>
</reference>
<evidence type="ECO:0000313" key="3">
    <source>
        <dbReference type="Proteomes" id="UP001159363"/>
    </source>
</evidence>
<proteinExistence type="predicted"/>
<protein>
    <recommendedName>
        <fullName evidence="4">AWS domain-containing protein</fullName>
    </recommendedName>
</protein>
<feature type="compositionally biased region" description="Basic and acidic residues" evidence="1">
    <location>
        <begin position="163"/>
        <end position="186"/>
    </location>
</feature>
<gene>
    <name evidence="2" type="ORF">PR048_002404</name>
</gene>
<evidence type="ECO:0000256" key="1">
    <source>
        <dbReference type="SAM" id="MobiDB-lite"/>
    </source>
</evidence>
<sequence>MPPALSFLMRIIACTCKRDCNARCSCRKAGERCSDMCGHCRGTNCLNAASYELNTDELSGKLVDAQYSRMHRIASTDGRYFIAFGSSASGGLQGRKWRLRRGEQEGGVVREISPPGGQARVTGMGRGPQDNSRRHTGPPPRRYLWPRRALGCRALSMRVTEVSMERRRSEGAGKREIPEKTRRQTA</sequence>
<feature type="region of interest" description="Disordered" evidence="1">
    <location>
        <begin position="108"/>
        <end position="145"/>
    </location>
</feature>
<comment type="caution">
    <text evidence="2">The sequence shown here is derived from an EMBL/GenBank/DDBJ whole genome shotgun (WGS) entry which is preliminary data.</text>
</comment>
<dbReference type="Proteomes" id="UP001159363">
    <property type="component" value="Chromosome 1"/>
</dbReference>
<accession>A0ABQ9IK33</accession>
<evidence type="ECO:0000313" key="2">
    <source>
        <dbReference type="EMBL" id="KAJ8897058.1"/>
    </source>
</evidence>
<feature type="region of interest" description="Disordered" evidence="1">
    <location>
        <begin position="160"/>
        <end position="186"/>
    </location>
</feature>
<dbReference type="EMBL" id="JARBHB010000001">
    <property type="protein sequence ID" value="KAJ8897058.1"/>
    <property type="molecule type" value="Genomic_DNA"/>
</dbReference>